<dbReference type="EMBL" id="QGUI01000071">
    <property type="protein sequence ID" value="PZN00665.1"/>
    <property type="molecule type" value="Genomic_DNA"/>
</dbReference>
<reference evidence="1" key="1">
    <citation type="submission" date="2018-05" db="EMBL/GenBank/DDBJ databases">
        <authorList>
            <person name="Lanie J.A."/>
            <person name="Ng W.-L."/>
            <person name="Kazmierczak K.M."/>
            <person name="Andrzejewski T.M."/>
            <person name="Davidsen T.M."/>
            <person name="Wayne K.J."/>
            <person name="Tettelin H."/>
            <person name="Glass J.I."/>
            <person name="Rusch D."/>
            <person name="Podicherti R."/>
            <person name="Tsui H.-C.T."/>
            <person name="Winkler M.E."/>
        </authorList>
    </citation>
    <scope>NUCLEOTIDE SEQUENCE</scope>
    <source>
        <strain evidence="1">ZC4RG45</strain>
    </source>
</reference>
<protein>
    <submittedName>
        <fullName evidence="1">Uncharacterized protein</fullName>
    </submittedName>
</protein>
<evidence type="ECO:0000313" key="1">
    <source>
        <dbReference type="EMBL" id="PZN00665.1"/>
    </source>
</evidence>
<gene>
    <name evidence="1" type="ORF">DIU77_03085</name>
</gene>
<sequence length="65" mass="7660">MDDMEMLSEQFALIREREHAHYSEPADGDVAVADALAAQNRQRRARRWERLAHWASRRAERVRNG</sequence>
<proteinExistence type="predicted"/>
<accession>A0A2W4JNK5</accession>
<comment type="caution">
    <text evidence="1">The sequence shown here is derived from an EMBL/GenBank/DDBJ whole genome shotgun (WGS) entry which is preliminary data.</text>
</comment>
<dbReference type="AlphaFoldDB" id="A0A2W4JNK5"/>
<organism evidence="1">
    <name type="scientific">Thermocrispum agreste</name>
    <dbReference type="NCBI Taxonomy" id="37925"/>
    <lineage>
        <taxon>Bacteria</taxon>
        <taxon>Bacillati</taxon>
        <taxon>Actinomycetota</taxon>
        <taxon>Actinomycetes</taxon>
        <taxon>Pseudonocardiales</taxon>
        <taxon>Pseudonocardiaceae</taxon>
        <taxon>Thermocrispum</taxon>
    </lineage>
</organism>
<name>A0A2W4JNK5_9PSEU</name>